<gene>
    <name evidence="2" type="ORF">COCVIDRAFT_29270</name>
</gene>
<dbReference type="EMBL" id="KI968775">
    <property type="protein sequence ID" value="EUN24020.1"/>
    <property type="molecule type" value="Genomic_DNA"/>
</dbReference>
<dbReference type="GeneID" id="26254285"/>
<feature type="region of interest" description="Disordered" evidence="1">
    <location>
        <begin position="1"/>
        <end position="38"/>
    </location>
</feature>
<evidence type="ECO:0000256" key="1">
    <source>
        <dbReference type="SAM" id="MobiDB-lite"/>
    </source>
</evidence>
<feature type="compositionally biased region" description="Basic and acidic residues" evidence="1">
    <location>
        <begin position="1"/>
        <end position="10"/>
    </location>
</feature>
<keyword evidence="3" id="KW-1185">Reference proteome</keyword>
<proteinExistence type="predicted"/>
<evidence type="ECO:0000313" key="2">
    <source>
        <dbReference type="EMBL" id="EUN24020.1"/>
    </source>
</evidence>
<accession>W7EDT6</accession>
<reference evidence="2 3" key="1">
    <citation type="journal article" date="2013" name="PLoS Genet.">
        <title>Comparative genome structure, secondary metabolite, and effector coding capacity across Cochliobolus pathogens.</title>
        <authorList>
            <person name="Condon B.J."/>
            <person name="Leng Y."/>
            <person name="Wu D."/>
            <person name="Bushley K.E."/>
            <person name="Ohm R.A."/>
            <person name="Otillar R."/>
            <person name="Martin J."/>
            <person name="Schackwitz W."/>
            <person name="Grimwood J."/>
            <person name="MohdZainudin N."/>
            <person name="Xue C."/>
            <person name="Wang R."/>
            <person name="Manning V.A."/>
            <person name="Dhillon B."/>
            <person name="Tu Z.J."/>
            <person name="Steffenson B.J."/>
            <person name="Salamov A."/>
            <person name="Sun H."/>
            <person name="Lowry S."/>
            <person name="LaButti K."/>
            <person name="Han J."/>
            <person name="Copeland A."/>
            <person name="Lindquist E."/>
            <person name="Barry K."/>
            <person name="Schmutz J."/>
            <person name="Baker S.E."/>
            <person name="Ciuffetti L.M."/>
            <person name="Grigoriev I.V."/>
            <person name="Zhong S."/>
            <person name="Turgeon B.G."/>
        </authorList>
    </citation>
    <scope>NUCLEOTIDE SEQUENCE [LARGE SCALE GENOMIC DNA]</scope>
    <source>
        <strain evidence="2 3">FI3</strain>
    </source>
</reference>
<sequence length="125" mass="14745">MIRPYRRSELSTDSDSDPDSDSDSDDNSHRGTASHRGQELKREMYYCQKCIDTKFDKKCYYELLNDTLNWRVCKKGHDFLHIPEWNPEAVAHHTQDQIQVGKELITIKEWVSRLKHEYCPGVDLT</sequence>
<name>W7EDT6_BIPV3</name>
<dbReference type="RefSeq" id="XP_014553594.1">
    <property type="nucleotide sequence ID" value="XM_014698108.1"/>
</dbReference>
<dbReference type="AlphaFoldDB" id="W7EDT6"/>
<feature type="compositionally biased region" description="Acidic residues" evidence="1">
    <location>
        <begin position="12"/>
        <end position="25"/>
    </location>
</feature>
<protein>
    <submittedName>
        <fullName evidence="2">Uncharacterized protein</fullName>
    </submittedName>
</protein>
<evidence type="ECO:0000313" key="3">
    <source>
        <dbReference type="Proteomes" id="UP000054337"/>
    </source>
</evidence>
<dbReference type="Proteomes" id="UP000054337">
    <property type="component" value="Unassembled WGS sequence"/>
</dbReference>
<organism evidence="2 3">
    <name type="scientific">Bipolaris victoriae (strain FI3)</name>
    <name type="common">Victoria blight of oats agent</name>
    <name type="synonym">Cochliobolus victoriae</name>
    <dbReference type="NCBI Taxonomy" id="930091"/>
    <lineage>
        <taxon>Eukaryota</taxon>
        <taxon>Fungi</taxon>
        <taxon>Dikarya</taxon>
        <taxon>Ascomycota</taxon>
        <taxon>Pezizomycotina</taxon>
        <taxon>Dothideomycetes</taxon>
        <taxon>Pleosporomycetidae</taxon>
        <taxon>Pleosporales</taxon>
        <taxon>Pleosporineae</taxon>
        <taxon>Pleosporaceae</taxon>
        <taxon>Bipolaris</taxon>
    </lineage>
</organism>
<dbReference type="HOGENOM" id="CLU_1992221_0_0_1"/>